<dbReference type="GO" id="GO:0006508">
    <property type="term" value="P:proteolysis"/>
    <property type="evidence" value="ECO:0007669"/>
    <property type="project" value="UniProtKB-KW"/>
</dbReference>
<evidence type="ECO:0000256" key="4">
    <source>
        <dbReference type="ARBA" id="ARBA00022807"/>
    </source>
</evidence>
<keyword evidence="4" id="KW-0788">Thiol protease</keyword>
<dbReference type="SUPFAM" id="SSF54001">
    <property type="entry name" value="Cysteine proteinases"/>
    <property type="match status" value="1"/>
</dbReference>
<organism evidence="9">
    <name type="scientific">Tetraselmis sp. GSL018</name>
    <dbReference type="NCBI Taxonomy" id="582737"/>
    <lineage>
        <taxon>Eukaryota</taxon>
        <taxon>Viridiplantae</taxon>
        <taxon>Chlorophyta</taxon>
        <taxon>core chlorophytes</taxon>
        <taxon>Chlorodendrophyceae</taxon>
        <taxon>Chlorodendrales</taxon>
        <taxon>Chlorodendraceae</taxon>
        <taxon>Tetraselmis</taxon>
    </lineage>
</organism>
<evidence type="ECO:0000256" key="1">
    <source>
        <dbReference type="ARBA" id="ARBA00007623"/>
    </source>
</evidence>
<comment type="similarity">
    <text evidence="1">Belongs to the peptidase C2 family.</text>
</comment>
<dbReference type="PANTHER" id="PTHR10183">
    <property type="entry name" value="CALPAIN"/>
    <property type="match status" value="1"/>
</dbReference>
<dbReference type="InterPro" id="IPR038765">
    <property type="entry name" value="Papain-like_cys_pep_sf"/>
</dbReference>
<feature type="compositionally biased region" description="Low complexity" evidence="7">
    <location>
        <begin position="145"/>
        <end position="157"/>
    </location>
</feature>
<reference evidence="9" key="1">
    <citation type="submission" date="2014-05" db="EMBL/GenBank/DDBJ databases">
        <title>The transcriptome of the halophilic microalga Tetraselmis sp. GSL018 isolated from the Great Salt Lake, Utah.</title>
        <authorList>
            <person name="Jinkerson R.E."/>
            <person name="D'Adamo S."/>
            <person name="Posewitz M.C."/>
        </authorList>
    </citation>
    <scope>NUCLEOTIDE SEQUENCE</scope>
    <source>
        <strain evidence="9">GSL018</strain>
    </source>
</reference>
<dbReference type="InterPro" id="IPR022684">
    <property type="entry name" value="Calpain_cysteine_protease"/>
</dbReference>
<feature type="compositionally biased region" description="Low complexity" evidence="7">
    <location>
        <begin position="165"/>
        <end position="198"/>
    </location>
</feature>
<dbReference type="PANTHER" id="PTHR10183:SF379">
    <property type="entry name" value="CALPAIN-5"/>
    <property type="match status" value="1"/>
</dbReference>
<name>A0A061QPI1_9CHLO</name>
<accession>A0A061QPI1</accession>
<dbReference type="Gene3D" id="3.90.70.10">
    <property type="entry name" value="Cysteine proteinases"/>
    <property type="match status" value="1"/>
</dbReference>
<dbReference type="EMBL" id="GBEZ01026981">
    <property type="protein sequence ID" value="JAC60276.1"/>
    <property type="molecule type" value="Transcribed_RNA"/>
</dbReference>
<evidence type="ECO:0000259" key="8">
    <source>
        <dbReference type="PROSITE" id="PS50203"/>
    </source>
</evidence>
<evidence type="ECO:0000256" key="5">
    <source>
        <dbReference type="PIRSR" id="PIRSR622684-1"/>
    </source>
</evidence>
<feature type="domain" description="Calpain catalytic" evidence="8">
    <location>
        <begin position="1"/>
        <end position="125"/>
    </location>
</feature>
<protein>
    <recommendedName>
        <fullName evidence="8">Calpain catalytic domain-containing protein</fullName>
    </recommendedName>
</protein>
<dbReference type="GO" id="GO:0004198">
    <property type="term" value="F:calcium-dependent cysteine-type endopeptidase activity"/>
    <property type="evidence" value="ECO:0007669"/>
    <property type="project" value="InterPro"/>
</dbReference>
<proteinExistence type="inferred from homology"/>
<keyword evidence="2" id="KW-0645">Protease</keyword>
<feature type="region of interest" description="Disordered" evidence="7">
    <location>
        <begin position="113"/>
        <end position="198"/>
    </location>
</feature>
<evidence type="ECO:0000313" key="9">
    <source>
        <dbReference type="EMBL" id="JAC60276.1"/>
    </source>
</evidence>
<comment type="caution">
    <text evidence="6">Lacks conserved residue(s) required for the propagation of feature annotation.</text>
</comment>
<sequence>MEPKAYAKAHGSYHAISGGHIHEAMLDLTGAPTESVALDDPEFDSEEAWAVLCSASEAGFLMGCATAPDPTLRGVGLVGCHAYSILEVKELHGVQPGAQATLTGIWAAGRNDGAGARTSECRSPDSGPRTRSVRKSCGRSGLAPSSGGRAGTTASSGCPGMTSCAGSAPSTSAGRSPGGRPSPSTPRSRTLRSATPMR</sequence>
<evidence type="ECO:0000256" key="3">
    <source>
        <dbReference type="ARBA" id="ARBA00022801"/>
    </source>
</evidence>
<evidence type="ECO:0000256" key="7">
    <source>
        <dbReference type="SAM" id="MobiDB-lite"/>
    </source>
</evidence>
<dbReference type="PROSITE" id="PS50203">
    <property type="entry name" value="CALPAIN_CAT"/>
    <property type="match status" value="1"/>
</dbReference>
<feature type="active site" evidence="5">
    <location>
        <position position="81"/>
    </location>
</feature>
<dbReference type="InterPro" id="IPR001300">
    <property type="entry name" value="Peptidase_C2_calpain_cat"/>
</dbReference>
<evidence type="ECO:0000256" key="6">
    <source>
        <dbReference type="PROSITE-ProRule" id="PRU00239"/>
    </source>
</evidence>
<dbReference type="Pfam" id="PF00648">
    <property type="entry name" value="Peptidase_C2"/>
    <property type="match status" value="1"/>
</dbReference>
<evidence type="ECO:0000256" key="2">
    <source>
        <dbReference type="ARBA" id="ARBA00022670"/>
    </source>
</evidence>
<keyword evidence="3" id="KW-0378">Hydrolase</keyword>
<gene>
    <name evidence="9" type="ORF">TSPGSL018_29372</name>
</gene>
<dbReference type="AlphaFoldDB" id="A0A061QPI1"/>